<dbReference type="PANTHER" id="PTHR38138">
    <property type="entry name" value="VNG6441H"/>
    <property type="match status" value="1"/>
</dbReference>
<sequence length="166" mass="17372">MVGQLIRKQRAYRSSRAISPVVGVVTLLAITVCLAVTVAILVTGWTVPNPTPTAAFELQADGDAGTLTIEHVAGESVDVRDLSLTVLINDTPLSSQPSVPFAGKKGYYGFPAGPFNEQADPNWHAGERAELTIASTNNPTLESGDLVTVTLVVGETVIATLEAEAT</sequence>
<organism evidence="3 4">
    <name type="scientific">Natronolimnobius baerhuensis</name>
    <dbReference type="NCBI Taxonomy" id="253108"/>
    <lineage>
        <taxon>Archaea</taxon>
        <taxon>Methanobacteriati</taxon>
        <taxon>Methanobacteriota</taxon>
        <taxon>Stenosarchaea group</taxon>
        <taxon>Halobacteria</taxon>
        <taxon>Halobacteriales</taxon>
        <taxon>Natrialbaceae</taxon>
        <taxon>Natronolimnobius</taxon>
    </lineage>
</organism>
<dbReference type="Proteomes" id="UP000196084">
    <property type="component" value="Unassembled WGS sequence"/>
</dbReference>
<name>A0A202EAI9_9EURY</name>
<dbReference type="NCBIfam" id="TIGR02537">
    <property type="entry name" value="arch_flag_Nterm"/>
    <property type="match status" value="1"/>
</dbReference>
<comment type="caution">
    <text evidence="3">The sequence shown here is derived from an EMBL/GenBank/DDBJ whole genome shotgun (WGS) entry which is preliminary data.</text>
</comment>
<evidence type="ECO:0000259" key="2">
    <source>
        <dbReference type="Pfam" id="PF07790"/>
    </source>
</evidence>
<dbReference type="PANTHER" id="PTHR38138:SF1">
    <property type="entry name" value="ARCHAEAL TYPE IV PILIN N-TERMINAL DOMAIN-CONTAINING PROTEIN"/>
    <property type="match status" value="1"/>
</dbReference>
<feature type="transmembrane region" description="Helical" evidence="1">
    <location>
        <begin position="21"/>
        <end position="45"/>
    </location>
</feature>
<dbReference type="InterPro" id="IPR013373">
    <property type="entry name" value="Flagellin/pilin_N_arc"/>
</dbReference>
<gene>
    <name evidence="3" type="ORF">B2G88_11990</name>
</gene>
<dbReference type="AlphaFoldDB" id="A0A202EAI9"/>
<feature type="domain" description="Archaeal Type IV pilin N-terminal" evidence="2">
    <location>
        <begin position="16"/>
        <end position="90"/>
    </location>
</feature>
<keyword evidence="1" id="KW-1133">Transmembrane helix</keyword>
<proteinExistence type="predicted"/>
<dbReference type="EMBL" id="MWPH01000002">
    <property type="protein sequence ID" value="OVE85244.1"/>
    <property type="molecule type" value="Genomic_DNA"/>
</dbReference>
<keyword evidence="1" id="KW-0472">Membrane</keyword>
<dbReference type="OrthoDB" id="201989at2157"/>
<dbReference type="Pfam" id="PF07790">
    <property type="entry name" value="Pilin_N"/>
    <property type="match status" value="1"/>
</dbReference>
<protein>
    <submittedName>
        <fullName evidence="3">Type IV pilin</fullName>
    </submittedName>
</protein>
<reference evidence="3 4" key="1">
    <citation type="submission" date="2017-02" db="EMBL/GenBank/DDBJ databases">
        <title>Natronthermophilus aegyptiacus gen. nov.,sp. nov., an aerobic, extremely halophilic alkalithermophilic archaeon isolated from the athalassohaline Wadi An Natrun, Egypt.</title>
        <authorList>
            <person name="Zhao B."/>
        </authorList>
    </citation>
    <scope>NUCLEOTIDE SEQUENCE [LARGE SCALE GENOMIC DNA]</scope>
    <source>
        <strain evidence="3 4">CGMCC 1.3597</strain>
    </source>
</reference>
<dbReference type="InterPro" id="IPR012859">
    <property type="entry name" value="Pilin_N_archaeal"/>
</dbReference>
<evidence type="ECO:0000256" key="1">
    <source>
        <dbReference type="SAM" id="Phobius"/>
    </source>
</evidence>
<evidence type="ECO:0000313" key="3">
    <source>
        <dbReference type="EMBL" id="OVE85244.1"/>
    </source>
</evidence>
<accession>A0A202EAI9</accession>
<keyword evidence="1" id="KW-0812">Transmembrane</keyword>
<keyword evidence="4" id="KW-1185">Reference proteome</keyword>
<evidence type="ECO:0000313" key="4">
    <source>
        <dbReference type="Proteomes" id="UP000196084"/>
    </source>
</evidence>